<accession>X5MLW5</accession>
<comment type="caution">
    <text evidence="8">Lacks conserved residue(s) required for the propagation of feature annotation.</text>
</comment>
<keyword evidence="3 8" id="KW-0813">Transport</keyword>
<dbReference type="PANTHER" id="PTHR23502">
    <property type="entry name" value="MAJOR FACILITATOR SUPERFAMILY"/>
    <property type="match status" value="1"/>
</dbReference>
<dbReference type="GO" id="GO:1990961">
    <property type="term" value="P:xenobiotic detoxification by transmembrane export across the plasma membrane"/>
    <property type="evidence" value="ECO:0007669"/>
    <property type="project" value="InterPro"/>
</dbReference>
<keyword evidence="8" id="KW-0997">Cell inner membrane</keyword>
<feature type="transmembrane region" description="Helical" evidence="8">
    <location>
        <begin position="361"/>
        <end position="380"/>
    </location>
</feature>
<dbReference type="EMBL" id="HG966617">
    <property type="protein sequence ID" value="CDO58741.1"/>
    <property type="molecule type" value="Genomic_DNA"/>
</dbReference>
<evidence type="ECO:0000256" key="8">
    <source>
        <dbReference type="RuleBase" id="RU365088"/>
    </source>
</evidence>
<evidence type="ECO:0000313" key="10">
    <source>
        <dbReference type="EMBL" id="CDO58741.1"/>
    </source>
</evidence>
<evidence type="ECO:0000256" key="2">
    <source>
        <dbReference type="ARBA" id="ARBA00006236"/>
    </source>
</evidence>
<feature type="transmembrane region" description="Helical" evidence="8">
    <location>
        <begin position="65"/>
        <end position="84"/>
    </location>
</feature>
<feature type="transmembrane region" description="Helical" evidence="8">
    <location>
        <begin position="237"/>
        <end position="256"/>
    </location>
</feature>
<feature type="transmembrane region" description="Helical" evidence="8">
    <location>
        <begin position="335"/>
        <end position="355"/>
    </location>
</feature>
<evidence type="ECO:0000256" key="6">
    <source>
        <dbReference type="ARBA" id="ARBA00022989"/>
    </source>
</evidence>
<keyword evidence="7 8" id="KW-0472">Membrane</keyword>
<dbReference type="Pfam" id="PF07690">
    <property type="entry name" value="MFS_1"/>
    <property type="match status" value="1"/>
</dbReference>
<dbReference type="PANTHER" id="PTHR23502:SF132">
    <property type="entry name" value="POLYAMINE TRANSPORTER 2-RELATED"/>
    <property type="match status" value="1"/>
</dbReference>
<evidence type="ECO:0000256" key="4">
    <source>
        <dbReference type="ARBA" id="ARBA00022475"/>
    </source>
</evidence>
<dbReference type="HOGENOM" id="CLU_001265_47_0_5"/>
<reference evidence="10 11" key="1">
    <citation type="journal article" date="2014" name="Front. Genet.">
        <title>Genome and metabolic network of "Candidatus Phaeomarinobacter ectocarpi" Ec32, a new candidate genus of Alphaproteobacteria frequently associated with brown algae.</title>
        <authorList>
            <person name="Dittami S.M."/>
            <person name="Barbeyron T."/>
            <person name="Boyen C."/>
            <person name="Cambefort J."/>
            <person name="Collet G."/>
            <person name="Delage L."/>
            <person name="Gobet A."/>
            <person name="Groisillier A."/>
            <person name="Leblanc C."/>
            <person name="Michel G."/>
            <person name="Scornet D."/>
            <person name="Siegel A."/>
            <person name="Tapia J.E."/>
            <person name="Tonon T."/>
        </authorList>
    </citation>
    <scope>NUCLEOTIDE SEQUENCE [LARGE SCALE GENOMIC DNA]</scope>
    <source>
        <strain evidence="10 11">Ec32</strain>
    </source>
</reference>
<dbReference type="Proteomes" id="UP000032160">
    <property type="component" value="Chromosome I"/>
</dbReference>
<evidence type="ECO:0000256" key="3">
    <source>
        <dbReference type="ARBA" id="ARBA00022448"/>
    </source>
</evidence>
<feature type="transmembrane region" description="Helical" evidence="8">
    <location>
        <begin position="296"/>
        <end position="314"/>
    </location>
</feature>
<dbReference type="GO" id="GO:0042910">
    <property type="term" value="F:xenobiotic transmembrane transporter activity"/>
    <property type="evidence" value="ECO:0007669"/>
    <property type="project" value="InterPro"/>
</dbReference>
<dbReference type="PROSITE" id="PS50850">
    <property type="entry name" value="MFS"/>
    <property type="match status" value="1"/>
</dbReference>
<dbReference type="KEGG" id="pect:BN1012_Phect527"/>
<feature type="transmembrane region" description="Helical" evidence="8">
    <location>
        <begin position="204"/>
        <end position="222"/>
    </location>
</feature>
<feature type="transmembrane region" description="Helical" evidence="8">
    <location>
        <begin position="268"/>
        <end position="290"/>
    </location>
</feature>
<dbReference type="SUPFAM" id="SSF103473">
    <property type="entry name" value="MFS general substrate transporter"/>
    <property type="match status" value="1"/>
</dbReference>
<comment type="subcellular location">
    <subcellularLocation>
        <location evidence="8">Cell inner membrane</location>
        <topology evidence="8">Multi-pass membrane protein</topology>
    </subcellularLocation>
    <subcellularLocation>
        <location evidence="1">Cell membrane</location>
        <topology evidence="1">Multi-pass membrane protein</topology>
    </subcellularLocation>
</comment>
<dbReference type="PATRIC" id="fig|1458461.3.peg.526"/>
<feature type="transmembrane region" description="Helical" evidence="8">
    <location>
        <begin position="154"/>
        <end position="173"/>
    </location>
</feature>
<protein>
    <recommendedName>
        <fullName evidence="8">Bcr/CflA family efflux transporter</fullName>
    </recommendedName>
</protein>
<organism evidence="10 11">
    <name type="scientific">Candidatus Phaeomarinibacter ectocarpi</name>
    <dbReference type="NCBI Taxonomy" id="1458461"/>
    <lineage>
        <taxon>Bacteria</taxon>
        <taxon>Pseudomonadati</taxon>
        <taxon>Pseudomonadota</taxon>
        <taxon>Alphaproteobacteria</taxon>
        <taxon>Hyphomicrobiales</taxon>
        <taxon>Parvibaculaceae</taxon>
        <taxon>Candidatus Phaeomarinibacter</taxon>
    </lineage>
</organism>
<proteinExistence type="inferred from homology"/>
<feature type="transmembrane region" description="Helical" evidence="8">
    <location>
        <begin position="123"/>
        <end position="148"/>
    </location>
</feature>
<dbReference type="AlphaFoldDB" id="X5MLW5"/>
<gene>
    <name evidence="10" type="ORF">BN1012_Phect527</name>
</gene>
<evidence type="ECO:0000256" key="1">
    <source>
        <dbReference type="ARBA" id="ARBA00004651"/>
    </source>
</evidence>
<evidence type="ECO:0000259" key="9">
    <source>
        <dbReference type="PROSITE" id="PS50850"/>
    </source>
</evidence>
<dbReference type="GO" id="GO:0005886">
    <property type="term" value="C:plasma membrane"/>
    <property type="evidence" value="ECO:0007669"/>
    <property type="project" value="UniProtKB-SubCell"/>
</dbReference>
<keyword evidence="11" id="KW-1185">Reference proteome</keyword>
<dbReference type="CDD" id="cd17320">
    <property type="entry name" value="MFS_MdfA_MDR_like"/>
    <property type="match status" value="1"/>
</dbReference>
<evidence type="ECO:0000313" key="11">
    <source>
        <dbReference type="Proteomes" id="UP000032160"/>
    </source>
</evidence>
<sequence length="403" mass="43065">MVAALMALNALAIDVFIPALQDIGEALSVEDENRRQFVITAYIMGFGIAQLFYGTISDRFGRRPVLMFGLAVYVGASALASYVPNFESLLAIRFIQGIGTAATRVIAVSIVRDTFGGARMASVMSLVMMVFMAVPLIAPNIGQLIILFGDWQSVFWVTGILGAVMAVWSYIRLPETLHPEYRLPLTFTRVSSAFRVVVTTRASFGYALATALTFAVLFAFISQAEQLFTQTFGLGDYFTLAFSGTVVFMAAASFTNSRLVERMGMRRLSHTALMCFAGLIALALVFALGLGDAFPFWLFSLMIASIFACFGFIGTNFNALAMDPLGHVAGTASSVLGFLQTFVGGVLGATIGYMYDGTAVPLFAGYLMLALGAIACVAMAEGGRLFGADDDLAMPPAAPQDAD</sequence>
<name>X5MLW5_9HYPH</name>
<comment type="similarity">
    <text evidence="2 8">Belongs to the major facilitator superfamily. Bcr/CmlA family.</text>
</comment>
<keyword evidence="4" id="KW-1003">Cell membrane</keyword>
<keyword evidence="6 8" id="KW-1133">Transmembrane helix</keyword>
<feature type="transmembrane region" description="Helical" evidence="8">
    <location>
        <begin position="90"/>
        <end position="111"/>
    </location>
</feature>
<evidence type="ECO:0000256" key="5">
    <source>
        <dbReference type="ARBA" id="ARBA00022692"/>
    </source>
</evidence>
<keyword evidence="5 8" id="KW-0812">Transmembrane</keyword>
<dbReference type="InterPro" id="IPR036259">
    <property type="entry name" value="MFS_trans_sf"/>
</dbReference>
<dbReference type="NCBIfam" id="TIGR00710">
    <property type="entry name" value="efflux_Bcr_CflA"/>
    <property type="match status" value="1"/>
</dbReference>
<dbReference type="STRING" id="1458461.BN1012_Phect527"/>
<evidence type="ECO:0000256" key="7">
    <source>
        <dbReference type="ARBA" id="ARBA00023136"/>
    </source>
</evidence>
<dbReference type="Gene3D" id="1.20.1720.10">
    <property type="entry name" value="Multidrug resistance protein D"/>
    <property type="match status" value="1"/>
</dbReference>
<feature type="transmembrane region" description="Helical" evidence="8">
    <location>
        <begin position="36"/>
        <end position="53"/>
    </location>
</feature>
<dbReference type="InterPro" id="IPR020846">
    <property type="entry name" value="MFS_dom"/>
</dbReference>
<dbReference type="InterPro" id="IPR004812">
    <property type="entry name" value="Efflux_drug-R_Bcr/CmlA"/>
</dbReference>
<feature type="domain" description="Major facilitator superfamily (MFS) profile" evidence="9">
    <location>
        <begin position="1"/>
        <end position="384"/>
    </location>
</feature>
<dbReference type="InterPro" id="IPR011701">
    <property type="entry name" value="MFS"/>
</dbReference>